<organism evidence="2 3">
    <name type="scientific">Oryza meyeriana var. granulata</name>
    <dbReference type="NCBI Taxonomy" id="110450"/>
    <lineage>
        <taxon>Eukaryota</taxon>
        <taxon>Viridiplantae</taxon>
        <taxon>Streptophyta</taxon>
        <taxon>Embryophyta</taxon>
        <taxon>Tracheophyta</taxon>
        <taxon>Spermatophyta</taxon>
        <taxon>Magnoliopsida</taxon>
        <taxon>Liliopsida</taxon>
        <taxon>Poales</taxon>
        <taxon>Poaceae</taxon>
        <taxon>BOP clade</taxon>
        <taxon>Oryzoideae</taxon>
        <taxon>Oryzeae</taxon>
        <taxon>Oryzinae</taxon>
        <taxon>Oryza</taxon>
        <taxon>Oryza meyeriana</taxon>
    </lineage>
</organism>
<feature type="region of interest" description="Disordered" evidence="1">
    <location>
        <begin position="43"/>
        <end position="85"/>
    </location>
</feature>
<proteinExistence type="predicted"/>
<dbReference type="AlphaFoldDB" id="A0A6G1D6K0"/>
<evidence type="ECO:0000256" key="1">
    <source>
        <dbReference type="SAM" id="MobiDB-lite"/>
    </source>
</evidence>
<comment type="caution">
    <text evidence="2">The sequence shown here is derived from an EMBL/GenBank/DDBJ whole genome shotgun (WGS) entry which is preliminary data.</text>
</comment>
<reference evidence="2 3" key="1">
    <citation type="submission" date="2019-11" db="EMBL/GenBank/DDBJ databases">
        <title>Whole genome sequence of Oryza granulata.</title>
        <authorList>
            <person name="Li W."/>
        </authorList>
    </citation>
    <scope>NUCLEOTIDE SEQUENCE [LARGE SCALE GENOMIC DNA]</scope>
    <source>
        <strain evidence="3">cv. Menghai</strain>
        <tissue evidence="2">Leaf</tissue>
    </source>
</reference>
<evidence type="ECO:0000313" key="2">
    <source>
        <dbReference type="EMBL" id="KAF0908358.1"/>
    </source>
</evidence>
<dbReference type="Proteomes" id="UP000479710">
    <property type="component" value="Unassembled WGS sequence"/>
</dbReference>
<accession>A0A6G1D6K0</accession>
<protein>
    <submittedName>
        <fullName evidence="2">Uncharacterized protein</fullName>
    </submittedName>
</protein>
<keyword evidence="3" id="KW-1185">Reference proteome</keyword>
<sequence length="85" mass="8884">MGHLNCTMHLSRLRQLKCCLAVHGDGRGKSLSAPATSVLGCLAPSPDTSAPGLGPRQEAVGHPARRQGGWRQGPGAELPRLDANH</sequence>
<dbReference type="EMBL" id="SPHZ02000007">
    <property type="protein sequence ID" value="KAF0908358.1"/>
    <property type="molecule type" value="Genomic_DNA"/>
</dbReference>
<gene>
    <name evidence="2" type="ORF">E2562_025039</name>
</gene>
<name>A0A6G1D6K0_9ORYZ</name>
<evidence type="ECO:0000313" key="3">
    <source>
        <dbReference type="Proteomes" id="UP000479710"/>
    </source>
</evidence>